<feature type="region of interest" description="Disordered" evidence="1">
    <location>
        <begin position="1"/>
        <end position="21"/>
    </location>
</feature>
<dbReference type="InterPro" id="IPR019510">
    <property type="entry name" value="AKAP7-like_phosphoesterase"/>
</dbReference>
<dbReference type="InterPro" id="IPR009210">
    <property type="entry name" value="ASCC1"/>
</dbReference>
<dbReference type="Gene3D" id="3.90.1140.10">
    <property type="entry name" value="Cyclic phosphodiesterase"/>
    <property type="match status" value="2"/>
</dbReference>
<feature type="compositionally biased region" description="Basic residues" evidence="1">
    <location>
        <begin position="195"/>
        <end position="207"/>
    </location>
</feature>
<dbReference type="AlphaFoldDB" id="A0A3M7EZP8"/>
<evidence type="ECO:0000256" key="1">
    <source>
        <dbReference type="SAM" id="MobiDB-lite"/>
    </source>
</evidence>
<dbReference type="Proteomes" id="UP000281468">
    <property type="component" value="Unassembled WGS sequence"/>
</dbReference>
<sequence length="319" mass="34872">MAGRRNQGRGKPPAQKKPPLTHFLCLPLVTRDSKPQLQASSEKFRDIVTTKNEQTASQVEEAGDDDNSTSETITSSVHPKAIRPVGALHCTLGVMSLDQNKLEEAKELLRNLDISLMLQHVASQKHEQAIATDAAASEPLVNSTNSPPSTTPLRIDLRGLIRPEDSIPSAWRCRLVKDDRQLKLHATIVNTIYAKGRKQRPPPKWKMKQQTTTSGQGALASEMGESAEKAAVAGDKTEEQKTAKKPEQGEVEGHGPNANAPLKIDATAMLERFKDFVWAEGFVLDRIAICEMGAKKITNDEGTVVAEEYTEVASVQLPT</sequence>
<dbReference type="GO" id="GO:0005634">
    <property type="term" value="C:nucleus"/>
    <property type="evidence" value="ECO:0007669"/>
    <property type="project" value="TreeGrafter"/>
</dbReference>
<feature type="region of interest" description="Disordered" evidence="1">
    <location>
        <begin position="49"/>
        <end position="78"/>
    </location>
</feature>
<feature type="compositionally biased region" description="Polar residues" evidence="1">
    <location>
        <begin position="49"/>
        <end position="58"/>
    </location>
</feature>
<evidence type="ECO:0000259" key="2">
    <source>
        <dbReference type="Pfam" id="PF10469"/>
    </source>
</evidence>
<evidence type="ECO:0000313" key="3">
    <source>
        <dbReference type="EMBL" id="RMY81917.1"/>
    </source>
</evidence>
<dbReference type="Pfam" id="PF10469">
    <property type="entry name" value="AKAP7_NLS"/>
    <property type="match status" value="1"/>
</dbReference>
<organism evidence="3 4">
    <name type="scientific">Hortaea werneckii</name>
    <name type="common">Black yeast</name>
    <name type="synonym">Cladosporium werneckii</name>
    <dbReference type="NCBI Taxonomy" id="91943"/>
    <lineage>
        <taxon>Eukaryota</taxon>
        <taxon>Fungi</taxon>
        <taxon>Dikarya</taxon>
        <taxon>Ascomycota</taxon>
        <taxon>Pezizomycotina</taxon>
        <taxon>Dothideomycetes</taxon>
        <taxon>Dothideomycetidae</taxon>
        <taxon>Mycosphaerellales</taxon>
        <taxon>Teratosphaeriaceae</taxon>
        <taxon>Hortaea</taxon>
    </lineage>
</organism>
<accession>A0A3M7EZP8</accession>
<feature type="region of interest" description="Disordered" evidence="1">
    <location>
        <begin position="195"/>
        <end position="259"/>
    </location>
</feature>
<reference evidence="3 4" key="1">
    <citation type="journal article" date="2018" name="BMC Genomics">
        <title>Genomic evidence for intraspecific hybridization in a clonal and extremely halotolerant yeast.</title>
        <authorList>
            <person name="Gostincar C."/>
            <person name="Stajich J.E."/>
            <person name="Zupancic J."/>
            <person name="Zalar P."/>
            <person name="Gunde-Cimerman N."/>
        </authorList>
    </citation>
    <scope>NUCLEOTIDE SEQUENCE [LARGE SCALE GENOMIC DNA]</scope>
    <source>
        <strain evidence="3 4">EXF-171</strain>
    </source>
</reference>
<feature type="compositionally biased region" description="Basic and acidic residues" evidence="1">
    <location>
        <begin position="235"/>
        <end position="253"/>
    </location>
</feature>
<evidence type="ECO:0000313" key="4">
    <source>
        <dbReference type="Proteomes" id="UP000281468"/>
    </source>
</evidence>
<comment type="caution">
    <text evidence="3">The sequence shown here is derived from an EMBL/GenBank/DDBJ whole genome shotgun (WGS) entry which is preliminary data.</text>
</comment>
<name>A0A3M7EZP8_HORWE</name>
<dbReference type="PANTHER" id="PTHR13360:SF1">
    <property type="entry name" value="ACTIVATING SIGNAL COINTEGRATOR 1 COMPLEX SUBUNIT 1"/>
    <property type="match status" value="1"/>
</dbReference>
<dbReference type="GO" id="GO:0006355">
    <property type="term" value="P:regulation of DNA-templated transcription"/>
    <property type="evidence" value="ECO:0007669"/>
    <property type="project" value="TreeGrafter"/>
</dbReference>
<feature type="domain" description="A-kinase anchor protein 7-like phosphoesterase" evidence="2">
    <location>
        <begin position="21"/>
        <end position="115"/>
    </location>
</feature>
<gene>
    <name evidence="3" type="ORF">D0862_12186</name>
</gene>
<dbReference type="GO" id="GO:0006307">
    <property type="term" value="P:DNA alkylation repair"/>
    <property type="evidence" value="ECO:0007669"/>
    <property type="project" value="InterPro"/>
</dbReference>
<proteinExistence type="predicted"/>
<dbReference type="PANTHER" id="PTHR13360">
    <property type="entry name" value="ACTIVATING SIGNAL COINTEGRATOR 1 COMPLEX SUBUNIT 1"/>
    <property type="match status" value="1"/>
</dbReference>
<dbReference type="EMBL" id="QWIQ01000571">
    <property type="protein sequence ID" value="RMY81917.1"/>
    <property type="molecule type" value="Genomic_DNA"/>
</dbReference>
<protein>
    <recommendedName>
        <fullName evidence="2">A-kinase anchor protein 7-like phosphoesterase domain-containing protein</fullName>
    </recommendedName>
</protein>